<proteinExistence type="inferred from homology"/>
<evidence type="ECO:0000256" key="2">
    <source>
        <dbReference type="ARBA" id="ARBA00022980"/>
    </source>
</evidence>
<evidence type="ECO:0000256" key="4">
    <source>
        <dbReference type="ARBA" id="ARBA00035202"/>
    </source>
</evidence>
<protein>
    <recommendedName>
        <fullName evidence="4 5">Large ribosomal subunit protein uL10</fullName>
    </recommendedName>
</protein>
<dbReference type="GO" id="GO:0006412">
    <property type="term" value="P:translation"/>
    <property type="evidence" value="ECO:0007669"/>
    <property type="project" value="UniProtKB-UniRule"/>
</dbReference>
<dbReference type="Gene3D" id="6.10.250.290">
    <property type="match status" value="1"/>
</dbReference>
<evidence type="ECO:0000313" key="7">
    <source>
        <dbReference type="Proteomes" id="UP000176444"/>
    </source>
</evidence>
<comment type="similarity">
    <text evidence="1 5">Belongs to the universal ribosomal protein uL10 family.</text>
</comment>
<dbReference type="SUPFAM" id="SSF160369">
    <property type="entry name" value="Ribosomal protein L10-like"/>
    <property type="match status" value="1"/>
</dbReference>
<dbReference type="EMBL" id="MEUX01000009">
    <property type="protein sequence ID" value="OGC47780.1"/>
    <property type="molecule type" value="Genomic_DNA"/>
</dbReference>
<gene>
    <name evidence="5" type="primary">rplJ</name>
    <name evidence="6" type="ORF">A2713_02500</name>
</gene>
<dbReference type="NCBIfam" id="NF000955">
    <property type="entry name" value="PRK00099.1-1"/>
    <property type="match status" value="1"/>
</dbReference>
<evidence type="ECO:0000256" key="5">
    <source>
        <dbReference type="HAMAP-Rule" id="MF_00362"/>
    </source>
</evidence>
<name>A0A1F4USK4_UNCKA</name>
<keyword evidence="2 5" id="KW-0689">Ribosomal protein</keyword>
<dbReference type="Proteomes" id="UP000176444">
    <property type="component" value="Unassembled WGS sequence"/>
</dbReference>
<dbReference type="InterPro" id="IPR022973">
    <property type="entry name" value="Ribosomal_uL10_bac"/>
</dbReference>
<reference evidence="6 7" key="1">
    <citation type="journal article" date="2016" name="Nat. Commun.">
        <title>Thousands of microbial genomes shed light on interconnected biogeochemical processes in an aquifer system.</title>
        <authorList>
            <person name="Anantharaman K."/>
            <person name="Brown C.T."/>
            <person name="Hug L.A."/>
            <person name="Sharon I."/>
            <person name="Castelle C.J."/>
            <person name="Probst A.J."/>
            <person name="Thomas B.C."/>
            <person name="Singh A."/>
            <person name="Wilkins M.J."/>
            <person name="Karaoz U."/>
            <person name="Brodie E.L."/>
            <person name="Williams K.H."/>
            <person name="Hubbard S.S."/>
            <person name="Banfield J.F."/>
        </authorList>
    </citation>
    <scope>NUCLEOTIDE SEQUENCE [LARGE SCALE GENOMIC DNA]</scope>
</reference>
<dbReference type="AlphaFoldDB" id="A0A1F4USK4"/>
<dbReference type="GO" id="GO:1990904">
    <property type="term" value="C:ribonucleoprotein complex"/>
    <property type="evidence" value="ECO:0007669"/>
    <property type="project" value="UniProtKB-KW"/>
</dbReference>
<dbReference type="InterPro" id="IPR047865">
    <property type="entry name" value="Ribosomal_uL10_bac_type"/>
</dbReference>
<dbReference type="GO" id="GO:0070180">
    <property type="term" value="F:large ribosomal subunit rRNA binding"/>
    <property type="evidence" value="ECO:0007669"/>
    <property type="project" value="UniProtKB-UniRule"/>
</dbReference>
<dbReference type="Gene3D" id="3.30.70.1730">
    <property type="match status" value="1"/>
</dbReference>
<evidence type="ECO:0000313" key="6">
    <source>
        <dbReference type="EMBL" id="OGC47780.1"/>
    </source>
</evidence>
<evidence type="ECO:0000256" key="3">
    <source>
        <dbReference type="ARBA" id="ARBA00023274"/>
    </source>
</evidence>
<dbReference type="InterPro" id="IPR001790">
    <property type="entry name" value="Ribosomal_uL10"/>
</dbReference>
<dbReference type="CDD" id="cd05797">
    <property type="entry name" value="Ribosomal_L10"/>
    <property type="match status" value="1"/>
</dbReference>
<comment type="function">
    <text evidence="5">Forms part of the ribosomal stalk, playing a central role in the interaction of the ribosome with GTP-bound translation factors.</text>
</comment>
<dbReference type="Pfam" id="PF00466">
    <property type="entry name" value="Ribosomal_L10"/>
    <property type="match status" value="1"/>
</dbReference>
<dbReference type="PANTHER" id="PTHR11560">
    <property type="entry name" value="39S RIBOSOMAL PROTEIN L10, MITOCHONDRIAL"/>
    <property type="match status" value="1"/>
</dbReference>
<keyword evidence="3 5" id="KW-0687">Ribonucleoprotein</keyword>
<sequence length="175" mass="19365">MSKNINIKKGIVIGVVSQFEKSPSTAVLNYTSYTSNQINELRSLLFDQGSKLKIVKNTLVKKILGHLDVDIDQNFTGQNAILIPPKEMPENFIPSLKIVFEFIKKAEKGKVSVGVLNGEIISGKQVEALSKLPSRQELLGQIVYGFMSPIRGFAFTLNEIPSKFVRVLGGIRDSK</sequence>
<dbReference type="GO" id="GO:0005840">
    <property type="term" value="C:ribosome"/>
    <property type="evidence" value="ECO:0007669"/>
    <property type="project" value="UniProtKB-KW"/>
</dbReference>
<evidence type="ECO:0000256" key="1">
    <source>
        <dbReference type="ARBA" id="ARBA00008889"/>
    </source>
</evidence>
<keyword evidence="5" id="KW-0694">RNA-binding</keyword>
<dbReference type="HAMAP" id="MF_00362">
    <property type="entry name" value="Ribosomal_uL10"/>
    <property type="match status" value="1"/>
</dbReference>
<comment type="caution">
    <text evidence="6">The sequence shown here is derived from an EMBL/GenBank/DDBJ whole genome shotgun (WGS) entry which is preliminary data.</text>
</comment>
<organism evidence="6 7">
    <name type="scientific">candidate division WWE3 bacterium RIFCSPHIGHO2_01_FULL_35_17</name>
    <dbReference type="NCBI Taxonomy" id="1802614"/>
    <lineage>
        <taxon>Bacteria</taxon>
        <taxon>Katanobacteria</taxon>
    </lineage>
</organism>
<accession>A0A1F4USK4</accession>
<comment type="subunit">
    <text evidence="5">Part of the ribosomal stalk of the 50S ribosomal subunit. The N-terminus interacts with L11 and the large rRNA to form the base of the stalk. The C-terminus forms an elongated spine to which L12 dimers bind in a sequential fashion forming a multimeric L10(L12)X complex.</text>
</comment>
<keyword evidence="5" id="KW-0699">rRNA-binding</keyword>
<dbReference type="InterPro" id="IPR043141">
    <property type="entry name" value="Ribosomal_uL10-like_sf"/>
</dbReference>